<evidence type="ECO:0000256" key="6">
    <source>
        <dbReference type="ARBA" id="ARBA00022679"/>
    </source>
</evidence>
<evidence type="ECO:0000256" key="14">
    <source>
        <dbReference type="SAM" id="Coils"/>
    </source>
</evidence>
<keyword evidence="5" id="KW-0597">Phosphoprotein</keyword>
<dbReference type="EC" id="2.7.13.3" evidence="3"/>
<evidence type="ECO:0000256" key="2">
    <source>
        <dbReference type="ARBA" id="ARBA00004651"/>
    </source>
</evidence>
<evidence type="ECO:0000256" key="11">
    <source>
        <dbReference type="ARBA" id="ARBA00022989"/>
    </source>
</evidence>
<dbReference type="InterPro" id="IPR050398">
    <property type="entry name" value="HssS/ArlS-like"/>
</dbReference>
<keyword evidence="7 15" id="KW-0812">Transmembrane</keyword>
<dbReference type="SMART" id="SM00388">
    <property type="entry name" value="HisKA"/>
    <property type="match status" value="1"/>
</dbReference>
<feature type="domain" description="Histidine kinase" evidence="16">
    <location>
        <begin position="252"/>
        <end position="456"/>
    </location>
</feature>
<dbReference type="AlphaFoldDB" id="A9A317"/>
<dbReference type="EnsemblBacteria" id="ABX12145">
    <property type="protein sequence ID" value="ABX12145"/>
    <property type="gene ID" value="Nmar_0249"/>
</dbReference>
<keyword evidence="9 18" id="KW-0418">Kinase</keyword>
<dbReference type="RefSeq" id="WP_012214632.1">
    <property type="nucleotide sequence ID" value="NC_010085.1"/>
</dbReference>
<dbReference type="PROSITE" id="PS50885">
    <property type="entry name" value="HAMP"/>
    <property type="match status" value="1"/>
</dbReference>
<evidence type="ECO:0000256" key="3">
    <source>
        <dbReference type="ARBA" id="ARBA00012438"/>
    </source>
</evidence>
<dbReference type="InterPro" id="IPR004358">
    <property type="entry name" value="Sig_transdc_His_kin-like_C"/>
</dbReference>
<dbReference type="InterPro" id="IPR003660">
    <property type="entry name" value="HAMP_dom"/>
</dbReference>
<feature type="transmembrane region" description="Helical" evidence="15">
    <location>
        <begin position="163"/>
        <end position="181"/>
    </location>
</feature>
<dbReference type="InterPro" id="IPR003594">
    <property type="entry name" value="HATPase_dom"/>
</dbReference>
<dbReference type="CDD" id="cd00075">
    <property type="entry name" value="HATPase"/>
    <property type="match status" value="1"/>
</dbReference>
<dbReference type="eggNOG" id="arCOG02358">
    <property type="taxonomic scope" value="Archaea"/>
</dbReference>
<comment type="catalytic activity">
    <reaction evidence="1">
        <text>ATP + protein L-histidine = ADP + protein N-phospho-L-histidine.</text>
        <dbReference type="EC" id="2.7.13.3"/>
    </reaction>
</comment>
<accession>A9A317</accession>
<keyword evidence="10" id="KW-0067">ATP-binding</keyword>
<dbReference type="Pfam" id="PF02518">
    <property type="entry name" value="HATPase_c"/>
    <property type="match status" value="1"/>
</dbReference>
<gene>
    <name evidence="18" type="ordered locus">Nmar_0249</name>
</gene>
<keyword evidence="6" id="KW-0808">Transferase</keyword>
<dbReference type="GeneID" id="5773143"/>
<dbReference type="SUPFAM" id="SSF55874">
    <property type="entry name" value="ATPase domain of HSP90 chaperone/DNA topoisomerase II/histidine kinase"/>
    <property type="match status" value="1"/>
</dbReference>
<dbReference type="SMART" id="SM00387">
    <property type="entry name" value="HATPase_c"/>
    <property type="match status" value="1"/>
</dbReference>
<dbReference type="HOGENOM" id="CLU_595315_0_0_2"/>
<evidence type="ECO:0000256" key="13">
    <source>
        <dbReference type="ARBA" id="ARBA00023136"/>
    </source>
</evidence>
<dbReference type="InterPro" id="IPR003661">
    <property type="entry name" value="HisK_dim/P_dom"/>
</dbReference>
<dbReference type="Proteomes" id="UP000000792">
    <property type="component" value="Chromosome"/>
</dbReference>
<evidence type="ECO:0000256" key="15">
    <source>
        <dbReference type="SAM" id="Phobius"/>
    </source>
</evidence>
<dbReference type="InterPro" id="IPR036890">
    <property type="entry name" value="HATPase_C_sf"/>
</dbReference>
<evidence type="ECO:0000313" key="19">
    <source>
        <dbReference type="Proteomes" id="UP000000792"/>
    </source>
</evidence>
<protein>
    <recommendedName>
        <fullName evidence="3">histidine kinase</fullName>
        <ecNumber evidence="3">2.7.13.3</ecNumber>
    </recommendedName>
</protein>
<keyword evidence="11 15" id="KW-1133">Transmembrane helix</keyword>
<evidence type="ECO:0000256" key="5">
    <source>
        <dbReference type="ARBA" id="ARBA00022553"/>
    </source>
</evidence>
<evidence type="ECO:0000256" key="7">
    <source>
        <dbReference type="ARBA" id="ARBA00022692"/>
    </source>
</evidence>
<evidence type="ECO:0000256" key="9">
    <source>
        <dbReference type="ARBA" id="ARBA00022777"/>
    </source>
</evidence>
<dbReference type="GO" id="GO:0005886">
    <property type="term" value="C:plasma membrane"/>
    <property type="evidence" value="ECO:0007669"/>
    <property type="project" value="UniProtKB-SubCell"/>
</dbReference>
<name>A9A317_NITMS</name>
<comment type="subcellular location">
    <subcellularLocation>
        <location evidence="2">Cell membrane</location>
        <topology evidence="2">Multi-pass membrane protein</topology>
    </subcellularLocation>
</comment>
<keyword evidence="19" id="KW-1185">Reference proteome</keyword>
<evidence type="ECO:0000256" key="1">
    <source>
        <dbReference type="ARBA" id="ARBA00000085"/>
    </source>
</evidence>
<dbReference type="KEGG" id="nmr:Nmar_0249"/>
<dbReference type="SUPFAM" id="SSF47384">
    <property type="entry name" value="Homodimeric domain of signal transducing histidine kinase"/>
    <property type="match status" value="1"/>
</dbReference>
<dbReference type="OrthoDB" id="8127at2157"/>
<dbReference type="GO" id="GO:0005524">
    <property type="term" value="F:ATP binding"/>
    <property type="evidence" value="ECO:0007669"/>
    <property type="project" value="UniProtKB-KW"/>
</dbReference>
<dbReference type="Gene3D" id="1.10.287.130">
    <property type="match status" value="1"/>
</dbReference>
<dbReference type="PANTHER" id="PTHR45528:SF1">
    <property type="entry name" value="SENSOR HISTIDINE KINASE CPXA"/>
    <property type="match status" value="1"/>
</dbReference>
<proteinExistence type="predicted"/>
<keyword evidence="14" id="KW-0175">Coiled coil</keyword>
<dbReference type="Gene3D" id="3.30.565.10">
    <property type="entry name" value="Histidine kinase-like ATPase, C-terminal domain"/>
    <property type="match status" value="1"/>
</dbReference>
<dbReference type="PhylomeDB" id="A9A317"/>
<dbReference type="EMBL" id="CP000866">
    <property type="protein sequence ID" value="ABX12145.1"/>
    <property type="molecule type" value="Genomic_DNA"/>
</dbReference>
<dbReference type="Gene3D" id="3.30.450.290">
    <property type="match status" value="1"/>
</dbReference>
<evidence type="ECO:0000256" key="10">
    <source>
        <dbReference type="ARBA" id="ARBA00022840"/>
    </source>
</evidence>
<dbReference type="InterPro" id="IPR036097">
    <property type="entry name" value="HisK_dim/P_sf"/>
</dbReference>
<dbReference type="CDD" id="cd00082">
    <property type="entry name" value="HisKA"/>
    <property type="match status" value="1"/>
</dbReference>
<evidence type="ECO:0000259" key="17">
    <source>
        <dbReference type="PROSITE" id="PS50885"/>
    </source>
</evidence>
<evidence type="ECO:0000256" key="12">
    <source>
        <dbReference type="ARBA" id="ARBA00023012"/>
    </source>
</evidence>
<keyword evidence="13 15" id="KW-0472">Membrane</keyword>
<organism evidence="18 19">
    <name type="scientific">Nitrosopumilus maritimus (strain SCM1)</name>
    <dbReference type="NCBI Taxonomy" id="436308"/>
    <lineage>
        <taxon>Archaea</taxon>
        <taxon>Nitrososphaerota</taxon>
        <taxon>Nitrososphaeria</taxon>
        <taxon>Nitrosopumilales</taxon>
        <taxon>Nitrosopumilaceae</taxon>
        <taxon>Nitrosopumilus</taxon>
    </lineage>
</organism>
<dbReference type="PRINTS" id="PR00344">
    <property type="entry name" value="BCTRLSENSOR"/>
</dbReference>
<reference evidence="18 19" key="1">
    <citation type="journal article" date="2010" name="Proc. Natl. Acad. Sci. U.S.A.">
        <title>Nitrosopumilus maritimus genome reveals unique mechanisms for nitrification and autotrophy in globally distributed marine crenarchaea.</title>
        <authorList>
            <person name="Walker C.B."/>
            <person name="de la Torre J.R."/>
            <person name="Klotz M.G."/>
            <person name="Urakawa H."/>
            <person name="Pinel N."/>
            <person name="Arp D.J."/>
            <person name="Brochier-Armanet C."/>
            <person name="Chain P.S."/>
            <person name="Chan P.P."/>
            <person name="Gollabgir A."/>
            <person name="Hemp J."/>
            <person name="Hugler M."/>
            <person name="Karr E.A."/>
            <person name="Konneke M."/>
            <person name="Shin M."/>
            <person name="Lawton T.J."/>
            <person name="Lowe T."/>
            <person name="Martens-Habbena W."/>
            <person name="Sayavedra-Soto L.A."/>
            <person name="Lang D."/>
            <person name="Sievert S.M."/>
            <person name="Rosenzweig A.C."/>
            <person name="Manning G."/>
            <person name="Stahl D.A."/>
        </authorList>
    </citation>
    <scope>NUCLEOTIDE SEQUENCE [LARGE SCALE GENOMIC DNA]</scope>
    <source>
        <strain evidence="18 19">SCM1</strain>
    </source>
</reference>
<keyword evidence="8" id="KW-0547">Nucleotide-binding</keyword>
<evidence type="ECO:0000259" key="16">
    <source>
        <dbReference type="PROSITE" id="PS50109"/>
    </source>
</evidence>
<dbReference type="STRING" id="436308.Nmar_0249"/>
<evidence type="ECO:0000256" key="8">
    <source>
        <dbReference type="ARBA" id="ARBA00022741"/>
    </source>
</evidence>
<sequence length="459" mass="51516">MKLTQRIILITILPLIISTSVSAAIISEIASDQYFELTISKVQSLSKLTESEMRNPMHQLDFDALNEIVDNLEGDENIQQVLVLFPDGRLLTDGTDNDYNYGTTFEDKFIQNAITSNEEAVTIDNNIIRVSNSIVLNEKIGILVIDYSTNSIEKSIQETITEIIVVAGIIIGISIFVAVYLSRSISNPILIIKEKIDSISKGDLQKQEIKSKIPEINELYDEIINMGEKIEKYQNELVKTERLTTIGEMSARITHDLRNPLTTIKNAVAVMKMKNPEKIKENQQYFDMIQDGVTRMNHQIDEVLAFVKAKEPERNFVEFSEISNNVLNTISIPENIKISISESNEKIWCDKIQLQNVLINMISNSVQAIGKNQGEIIIDYKIEGEFDKITVKDNGTGIPENLLDAVFEPLYTTKQDGTGLGLVSCKNAVEAHNGKIYAQNLDEGGAIFTILLPKIKETK</sequence>
<dbReference type="PANTHER" id="PTHR45528">
    <property type="entry name" value="SENSOR HISTIDINE KINASE CPXA"/>
    <property type="match status" value="1"/>
</dbReference>
<feature type="domain" description="HAMP" evidence="17">
    <location>
        <begin position="183"/>
        <end position="235"/>
    </location>
</feature>
<evidence type="ECO:0000313" key="18">
    <source>
        <dbReference type="EMBL" id="ABX12145.1"/>
    </source>
</evidence>
<feature type="coiled-coil region" evidence="14">
    <location>
        <begin position="216"/>
        <end position="243"/>
    </location>
</feature>
<dbReference type="Pfam" id="PF00512">
    <property type="entry name" value="HisKA"/>
    <property type="match status" value="1"/>
</dbReference>
<dbReference type="PROSITE" id="PS50109">
    <property type="entry name" value="HIS_KIN"/>
    <property type="match status" value="1"/>
</dbReference>
<dbReference type="InterPro" id="IPR005467">
    <property type="entry name" value="His_kinase_dom"/>
</dbReference>
<dbReference type="InParanoid" id="A9A317"/>
<dbReference type="GO" id="GO:0000155">
    <property type="term" value="F:phosphorelay sensor kinase activity"/>
    <property type="evidence" value="ECO:0007669"/>
    <property type="project" value="InterPro"/>
</dbReference>
<evidence type="ECO:0000256" key="4">
    <source>
        <dbReference type="ARBA" id="ARBA00022475"/>
    </source>
</evidence>
<keyword evidence="4" id="KW-1003">Cell membrane</keyword>
<dbReference type="Gene3D" id="6.10.340.10">
    <property type="match status" value="1"/>
</dbReference>
<keyword evidence="12" id="KW-0902">Two-component regulatory system</keyword>